<evidence type="ECO:0000313" key="2">
    <source>
        <dbReference type="EMBL" id="MDT3425595.1"/>
    </source>
</evidence>
<reference evidence="2 3" key="1">
    <citation type="submission" date="2023-07" db="EMBL/GenBank/DDBJ databases">
        <title>Genomic Encyclopedia of Type Strains, Phase IV (KMG-IV): sequencing the most valuable type-strain genomes for metagenomic binning, comparative biology and taxonomic classification.</title>
        <authorList>
            <person name="Goeker M."/>
        </authorList>
    </citation>
    <scope>NUCLEOTIDE SEQUENCE [LARGE SCALE GENOMIC DNA]</scope>
    <source>
        <strain evidence="2 3">T98</strain>
    </source>
</reference>
<protein>
    <submittedName>
        <fullName evidence="2">Ribosomal protein S18 acetylase RimI-like enzyme</fullName>
    </submittedName>
</protein>
<dbReference type="EMBL" id="JAUSUY010000004">
    <property type="protein sequence ID" value="MDT3425595.1"/>
    <property type="molecule type" value="Genomic_DNA"/>
</dbReference>
<dbReference type="CDD" id="cd04301">
    <property type="entry name" value="NAT_SF"/>
    <property type="match status" value="1"/>
</dbReference>
<evidence type="ECO:0000259" key="1">
    <source>
        <dbReference type="PROSITE" id="PS51186"/>
    </source>
</evidence>
<proteinExistence type="predicted"/>
<comment type="caution">
    <text evidence="2">The sequence shown here is derived from an EMBL/GenBank/DDBJ whole genome shotgun (WGS) entry which is preliminary data.</text>
</comment>
<dbReference type="SUPFAM" id="SSF55729">
    <property type="entry name" value="Acyl-CoA N-acyltransferases (Nat)"/>
    <property type="match status" value="1"/>
</dbReference>
<dbReference type="Pfam" id="PF13508">
    <property type="entry name" value="Acetyltransf_7"/>
    <property type="match status" value="1"/>
</dbReference>
<sequence>MLTDIKSRLDSPEVEELLSYAVISDPGELESARAEYRAEPALRLYGWEDEELLVGLIGFEETEDGSIDIRHIAVLPENRGKGYARGMILELLTARRPRYVVAETADEAAADFYRSLGFMVYSLGETGPGIELLRCVYEVEESEED</sequence>
<organism evidence="2 3">
    <name type="scientific">Paenibacillus forsythiae</name>
    <dbReference type="NCBI Taxonomy" id="365616"/>
    <lineage>
        <taxon>Bacteria</taxon>
        <taxon>Bacillati</taxon>
        <taxon>Bacillota</taxon>
        <taxon>Bacilli</taxon>
        <taxon>Bacillales</taxon>
        <taxon>Paenibacillaceae</taxon>
        <taxon>Paenibacillus</taxon>
    </lineage>
</organism>
<feature type="domain" description="N-acetyltransferase" evidence="1">
    <location>
        <begin position="1"/>
        <end position="140"/>
    </location>
</feature>
<dbReference type="InterPro" id="IPR000182">
    <property type="entry name" value="GNAT_dom"/>
</dbReference>
<gene>
    <name evidence="2" type="ORF">J2Z22_001114</name>
</gene>
<dbReference type="Proteomes" id="UP001248709">
    <property type="component" value="Unassembled WGS sequence"/>
</dbReference>
<accession>A0ABU3H7B8</accession>
<dbReference type="RefSeq" id="WP_025702259.1">
    <property type="nucleotide sequence ID" value="NZ_JAUSUY010000004.1"/>
</dbReference>
<dbReference type="Gene3D" id="3.40.630.30">
    <property type="match status" value="1"/>
</dbReference>
<name>A0ABU3H7B8_9BACL</name>
<keyword evidence="3" id="KW-1185">Reference proteome</keyword>
<evidence type="ECO:0000313" key="3">
    <source>
        <dbReference type="Proteomes" id="UP001248709"/>
    </source>
</evidence>
<dbReference type="InterPro" id="IPR016181">
    <property type="entry name" value="Acyl_CoA_acyltransferase"/>
</dbReference>
<dbReference type="PROSITE" id="PS51186">
    <property type="entry name" value="GNAT"/>
    <property type="match status" value="1"/>
</dbReference>